<dbReference type="SUPFAM" id="SSF46785">
    <property type="entry name" value="Winged helix' DNA-binding domain"/>
    <property type="match status" value="1"/>
</dbReference>
<dbReference type="PANTHER" id="PTHR30136">
    <property type="entry name" value="HELIX-TURN-HELIX TRANSCRIPTIONAL REGULATOR, ICLR FAMILY"/>
    <property type="match status" value="1"/>
</dbReference>
<comment type="function">
    <text evidence="5">May be an activator protein for the gylABX operon.</text>
</comment>
<dbReference type="GO" id="GO:0003677">
    <property type="term" value="F:DNA binding"/>
    <property type="evidence" value="ECO:0007669"/>
    <property type="project" value="UniProtKB-KW"/>
</dbReference>
<keyword evidence="1" id="KW-0319">Glycerol metabolism</keyword>
<feature type="region of interest" description="Disordered" evidence="7">
    <location>
        <begin position="1"/>
        <end position="28"/>
    </location>
</feature>
<dbReference type="SUPFAM" id="SSF55781">
    <property type="entry name" value="GAF domain-like"/>
    <property type="match status" value="1"/>
</dbReference>
<sequence>MGHEEITAMENAAASGESGAAAGRAAAPGRSGVQSIDRAVRILRCFSPRAPEMGISDIARATGLSTSTTHRLLVAMQHNGLVRQTRQRQYALGPLLVQLARSGAFPTTLRDAALATMTELRAIVDETVGLHELLPSLERAVVDQVESHHALRRTYTELGVPIALVHGAPGKAMLAFLSPAAADSLLSQPISAVTPTTITDPDLLRRDLAQAREAGYALSFSERTPGIRTAAAPVFDHSGAVTGSISVSAPEGRMPTERMHEIGAQVRRAAWSVSEVLGAARDAVAERIAAYGTGG</sequence>
<dbReference type="InterPro" id="IPR014757">
    <property type="entry name" value="Tscrpt_reg_IclR_C"/>
</dbReference>
<keyword evidence="11" id="KW-1185">Reference proteome</keyword>
<evidence type="ECO:0000256" key="1">
    <source>
        <dbReference type="ARBA" id="ARBA00022798"/>
    </source>
</evidence>
<dbReference type="PANTHER" id="PTHR30136:SF24">
    <property type="entry name" value="HTH-TYPE TRANSCRIPTIONAL REPRESSOR ALLR"/>
    <property type="match status" value="1"/>
</dbReference>
<dbReference type="RefSeq" id="WP_245929019.1">
    <property type="nucleotide sequence ID" value="NZ_PYGA01000019.1"/>
</dbReference>
<dbReference type="InterPro" id="IPR050707">
    <property type="entry name" value="HTH_MetabolicPath_Reg"/>
</dbReference>
<keyword evidence="2" id="KW-0805">Transcription regulation</keyword>
<dbReference type="PROSITE" id="PS51078">
    <property type="entry name" value="ICLR_ED"/>
    <property type="match status" value="1"/>
</dbReference>
<accession>A0A2P8D3Q1</accession>
<dbReference type="GO" id="GO:0006071">
    <property type="term" value="P:glycerol metabolic process"/>
    <property type="evidence" value="ECO:0007669"/>
    <property type="project" value="UniProtKB-KW"/>
</dbReference>
<evidence type="ECO:0000313" key="10">
    <source>
        <dbReference type="EMBL" id="PSK91834.1"/>
    </source>
</evidence>
<protein>
    <recommendedName>
        <fullName evidence="6">Glycerol operon regulatory protein</fullName>
    </recommendedName>
</protein>
<dbReference type="Pfam" id="PF01614">
    <property type="entry name" value="IclR_C"/>
    <property type="match status" value="1"/>
</dbReference>
<dbReference type="InterPro" id="IPR036390">
    <property type="entry name" value="WH_DNA-bd_sf"/>
</dbReference>
<keyword evidence="3" id="KW-0238">DNA-binding</keyword>
<dbReference type="FunFam" id="1.10.10.10:FF:000056">
    <property type="entry name" value="IclR family transcriptional regulator"/>
    <property type="match status" value="1"/>
</dbReference>
<dbReference type="Pfam" id="PF09339">
    <property type="entry name" value="HTH_IclR"/>
    <property type="match status" value="1"/>
</dbReference>
<dbReference type="SMART" id="SM00346">
    <property type="entry name" value="HTH_ICLR"/>
    <property type="match status" value="1"/>
</dbReference>
<evidence type="ECO:0000259" key="8">
    <source>
        <dbReference type="PROSITE" id="PS51077"/>
    </source>
</evidence>
<dbReference type="Gene3D" id="1.10.10.10">
    <property type="entry name" value="Winged helix-like DNA-binding domain superfamily/Winged helix DNA-binding domain"/>
    <property type="match status" value="1"/>
</dbReference>
<evidence type="ECO:0000256" key="4">
    <source>
        <dbReference type="ARBA" id="ARBA00023163"/>
    </source>
</evidence>
<keyword evidence="4" id="KW-0804">Transcription</keyword>
<feature type="domain" description="IclR-ED" evidence="9">
    <location>
        <begin position="95"/>
        <end position="279"/>
    </location>
</feature>
<dbReference type="AlphaFoldDB" id="A0A2P8D3Q1"/>
<proteinExistence type="predicted"/>
<feature type="compositionally biased region" description="Low complexity" evidence="7">
    <location>
        <begin position="12"/>
        <end position="28"/>
    </location>
</feature>
<dbReference type="PROSITE" id="PS51077">
    <property type="entry name" value="HTH_ICLR"/>
    <property type="match status" value="1"/>
</dbReference>
<feature type="domain" description="HTH iclR-type" evidence="8">
    <location>
        <begin position="33"/>
        <end position="94"/>
    </location>
</feature>
<dbReference type="InterPro" id="IPR005471">
    <property type="entry name" value="Tscrpt_reg_IclR_N"/>
</dbReference>
<evidence type="ECO:0000256" key="5">
    <source>
        <dbReference type="ARBA" id="ARBA00058938"/>
    </source>
</evidence>
<dbReference type="GO" id="GO:0003700">
    <property type="term" value="F:DNA-binding transcription factor activity"/>
    <property type="evidence" value="ECO:0007669"/>
    <property type="project" value="TreeGrafter"/>
</dbReference>
<comment type="caution">
    <text evidence="10">The sequence shown here is derived from an EMBL/GenBank/DDBJ whole genome shotgun (WGS) entry which is preliminary data.</text>
</comment>
<evidence type="ECO:0000256" key="7">
    <source>
        <dbReference type="SAM" id="MobiDB-lite"/>
    </source>
</evidence>
<evidence type="ECO:0000256" key="3">
    <source>
        <dbReference type="ARBA" id="ARBA00023125"/>
    </source>
</evidence>
<dbReference type="InterPro" id="IPR036388">
    <property type="entry name" value="WH-like_DNA-bd_sf"/>
</dbReference>
<evidence type="ECO:0000256" key="6">
    <source>
        <dbReference type="ARBA" id="ARBA00070406"/>
    </source>
</evidence>
<evidence type="ECO:0000313" key="11">
    <source>
        <dbReference type="Proteomes" id="UP000240542"/>
    </source>
</evidence>
<evidence type="ECO:0000259" key="9">
    <source>
        <dbReference type="PROSITE" id="PS51078"/>
    </source>
</evidence>
<name>A0A2P8D3Q1_9ACTN</name>
<dbReference type="InterPro" id="IPR029016">
    <property type="entry name" value="GAF-like_dom_sf"/>
</dbReference>
<organism evidence="10 11">
    <name type="scientific">Murinocardiopsis flavida</name>
    <dbReference type="NCBI Taxonomy" id="645275"/>
    <lineage>
        <taxon>Bacteria</taxon>
        <taxon>Bacillati</taxon>
        <taxon>Actinomycetota</taxon>
        <taxon>Actinomycetes</taxon>
        <taxon>Streptosporangiales</taxon>
        <taxon>Nocardiopsidaceae</taxon>
        <taxon>Murinocardiopsis</taxon>
    </lineage>
</organism>
<dbReference type="Proteomes" id="UP000240542">
    <property type="component" value="Unassembled WGS sequence"/>
</dbReference>
<dbReference type="Gene3D" id="3.30.450.40">
    <property type="match status" value="1"/>
</dbReference>
<dbReference type="GO" id="GO:0045892">
    <property type="term" value="P:negative regulation of DNA-templated transcription"/>
    <property type="evidence" value="ECO:0007669"/>
    <property type="project" value="TreeGrafter"/>
</dbReference>
<evidence type="ECO:0000256" key="2">
    <source>
        <dbReference type="ARBA" id="ARBA00023015"/>
    </source>
</evidence>
<reference evidence="10 11" key="1">
    <citation type="submission" date="2018-03" db="EMBL/GenBank/DDBJ databases">
        <title>Genomic Encyclopedia of Archaeal and Bacterial Type Strains, Phase II (KMG-II): from individual species to whole genera.</title>
        <authorList>
            <person name="Goeker M."/>
        </authorList>
    </citation>
    <scope>NUCLEOTIDE SEQUENCE [LARGE SCALE GENOMIC DNA]</scope>
    <source>
        <strain evidence="10 11">DSM 45312</strain>
    </source>
</reference>
<dbReference type="EMBL" id="PYGA01000019">
    <property type="protein sequence ID" value="PSK91834.1"/>
    <property type="molecule type" value="Genomic_DNA"/>
</dbReference>
<gene>
    <name evidence="10" type="ORF">CLV63_119115</name>
</gene>